<evidence type="ECO:0000313" key="1">
    <source>
        <dbReference type="EMBL" id="MBB6558838.1"/>
    </source>
</evidence>
<dbReference type="AlphaFoldDB" id="A0A7X0U8D0"/>
<sequence length="48" mass="5705">MSKARFWPIASLWNGLSTYNETSILQVSRHFYPGMLRDFIKLKRPAFE</sequence>
<proteinExistence type="predicted"/>
<gene>
    <name evidence="1" type="ORF">HNP48_001502</name>
</gene>
<organism evidence="1 2">
    <name type="scientific">Acidovorax soli</name>
    <dbReference type="NCBI Taxonomy" id="592050"/>
    <lineage>
        <taxon>Bacteria</taxon>
        <taxon>Pseudomonadati</taxon>
        <taxon>Pseudomonadota</taxon>
        <taxon>Betaproteobacteria</taxon>
        <taxon>Burkholderiales</taxon>
        <taxon>Comamonadaceae</taxon>
        <taxon>Acidovorax</taxon>
    </lineage>
</organism>
<dbReference type="EMBL" id="JACHLK010000002">
    <property type="protein sequence ID" value="MBB6558838.1"/>
    <property type="molecule type" value="Genomic_DNA"/>
</dbReference>
<protein>
    <submittedName>
        <fullName evidence="1">Uncharacterized protein</fullName>
    </submittedName>
</protein>
<dbReference type="Proteomes" id="UP000575083">
    <property type="component" value="Unassembled WGS sequence"/>
</dbReference>
<keyword evidence="2" id="KW-1185">Reference proteome</keyword>
<evidence type="ECO:0000313" key="2">
    <source>
        <dbReference type="Proteomes" id="UP000575083"/>
    </source>
</evidence>
<name>A0A7X0U8D0_9BURK</name>
<reference evidence="1 2" key="1">
    <citation type="submission" date="2020-08" db="EMBL/GenBank/DDBJ databases">
        <title>Functional genomics of gut bacteria from endangered species of beetles.</title>
        <authorList>
            <person name="Carlos-Shanley C."/>
        </authorList>
    </citation>
    <scope>NUCLEOTIDE SEQUENCE [LARGE SCALE GENOMIC DNA]</scope>
    <source>
        <strain evidence="1 2">S00198</strain>
    </source>
</reference>
<accession>A0A7X0U8D0</accession>
<comment type="caution">
    <text evidence="1">The sequence shown here is derived from an EMBL/GenBank/DDBJ whole genome shotgun (WGS) entry which is preliminary data.</text>
</comment>